<proteinExistence type="predicted"/>
<feature type="region of interest" description="Disordered" evidence="1">
    <location>
        <begin position="33"/>
        <end position="53"/>
    </location>
</feature>
<feature type="region of interest" description="Disordered" evidence="1">
    <location>
        <begin position="264"/>
        <end position="305"/>
    </location>
</feature>
<name>A0ABY7EXK2_MYAAR</name>
<dbReference type="EMBL" id="CP111019">
    <property type="protein sequence ID" value="WAR13253.1"/>
    <property type="molecule type" value="Genomic_DNA"/>
</dbReference>
<feature type="compositionally biased region" description="Low complexity" evidence="1">
    <location>
        <begin position="180"/>
        <end position="190"/>
    </location>
</feature>
<accession>A0ABY7EXK2</accession>
<sequence>PILRQYNSGNTFWASAVEFDRIKIRYTRTKAGLPKRRPKIEQSKKQNHSTVMSWGSSWGHDSWSVREEHGTEGVHCGSCTAGGSSWGGRSWGNGYDERCPGCRRDRAGSPFGSDGMIGHGSSGVMKVLCVTGGYNVAKSVAADSHAASGSHSEDSHSRKKSDADGSHSEDFRSRSGSCTEGFRSRSGSGSEDFRSRSGSCTEGFRSRSGSGTSGRDAKDILLEGFRSRNLAGPVGRGDVCKKQAGMRVSSPLASVAGGTTGTNVRTVSGAVGRGNVSCPSEGVQPRPTTDKAGRGARGSISIFGR</sequence>
<evidence type="ECO:0000256" key="1">
    <source>
        <dbReference type="SAM" id="MobiDB-lite"/>
    </source>
</evidence>
<organism evidence="2 3">
    <name type="scientific">Mya arenaria</name>
    <name type="common">Soft-shell clam</name>
    <dbReference type="NCBI Taxonomy" id="6604"/>
    <lineage>
        <taxon>Eukaryota</taxon>
        <taxon>Metazoa</taxon>
        <taxon>Spiralia</taxon>
        <taxon>Lophotrochozoa</taxon>
        <taxon>Mollusca</taxon>
        <taxon>Bivalvia</taxon>
        <taxon>Autobranchia</taxon>
        <taxon>Heteroconchia</taxon>
        <taxon>Euheterodonta</taxon>
        <taxon>Imparidentia</taxon>
        <taxon>Neoheterodontei</taxon>
        <taxon>Myida</taxon>
        <taxon>Myoidea</taxon>
        <taxon>Myidae</taxon>
        <taxon>Mya</taxon>
    </lineage>
</organism>
<keyword evidence="3" id="KW-1185">Reference proteome</keyword>
<feature type="non-terminal residue" evidence="2">
    <location>
        <position position="1"/>
    </location>
</feature>
<feature type="region of interest" description="Disordered" evidence="1">
    <location>
        <begin position="145"/>
        <end position="216"/>
    </location>
</feature>
<feature type="compositionally biased region" description="Basic and acidic residues" evidence="1">
    <location>
        <begin position="151"/>
        <end position="173"/>
    </location>
</feature>
<evidence type="ECO:0000313" key="3">
    <source>
        <dbReference type="Proteomes" id="UP001164746"/>
    </source>
</evidence>
<dbReference type="Proteomes" id="UP001164746">
    <property type="component" value="Chromosome 8"/>
</dbReference>
<evidence type="ECO:0000313" key="2">
    <source>
        <dbReference type="EMBL" id="WAR13253.1"/>
    </source>
</evidence>
<reference evidence="2" key="1">
    <citation type="submission" date="2022-11" db="EMBL/GenBank/DDBJ databases">
        <title>Centuries of genome instability and evolution in soft-shell clam transmissible cancer (bioRxiv).</title>
        <authorList>
            <person name="Hart S.F.M."/>
            <person name="Yonemitsu M.A."/>
            <person name="Giersch R.M."/>
            <person name="Beal B.F."/>
            <person name="Arriagada G."/>
            <person name="Davis B.W."/>
            <person name="Ostrander E.A."/>
            <person name="Goff S.P."/>
            <person name="Metzger M.J."/>
        </authorList>
    </citation>
    <scope>NUCLEOTIDE SEQUENCE</scope>
    <source>
        <strain evidence="2">MELC-2E11</strain>
        <tissue evidence="2">Siphon/mantle</tissue>
    </source>
</reference>
<protein>
    <submittedName>
        <fullName evidence="2">Uncharacterized protein</fullName>
    </submittedName>
</protein>
<gene>
    <name evidence="2" type="ORF">MAR_027433</name>
</gene>